<evidence type="ECO:0000313" key="2">
    <source>
        <dbReference type="EMBL" id="KAJ8654791.1"/>
    </source>
</evidence>
<organism evidence="2 3">
    <name type="scientific">Lichtheimia ornata</name>
    <dbReference type="NCBI Taxonomy" id="688661"/>
    <lineage>
        <taxon>Eukaryota</taxon>
        <taxon>Fungi</taxon>
        <taxon>Fungi incertae sedis</taxon>
        <taxon>Mucoromycota</taxon>
        <taxon>Mucoromycotina</taxon>
        <taxon>Mucoromycetes</taxon>
        <taxon>Mucorales</taxon>
        <taxon>Lichtheimiaceae</taxon>
        <taxon>Lichtheimia</taxon>
    </lineage>
</organism>
<keyword evidence="3" id="KW-1185">Reference proteome</keyword>
<name>A0AAD7UZ79_9FUNG</name>
<evidence type="ECO:0000256" key="1">
    <source>
        <dbReference type="SAM" id="MobiDB-lite"/>
    </source>
</evidence>
<reference evidence="2 3" key="1">
    <citation type="submission" date="2023-03" db="EMBL/GenBank/DDBJ databases">
        <title>Genome sequence of Lichtheimia ornata CBS 291.66.</title>
        <authorList>
            <person name="Mohabir J.T."/>
            <person name="Shea T.P."/>
            <person name="Kurbessoian T."/>
            <person name="Berby B."/>
            <person name="Fontaine J."/>
            <person name="Livny J."/>
            <person name="Gnirke A."/>
            <person name="Stajich J.E."/>
            <person name="Cuomo C.A."/>
        </authorList>
    </citation>
    <scope>NUCLEOTIDE SEQUENCE [LARGE SCALE GENOMIC DNA]</scope>
    <source>
        <strain evidence="2">CBS 291.66</strain>
    </source>
</reference>
<comment type="caution">
    <text evidence="2">The sequence shown here is derived from an EMBL/GenBank/DDBJ whole genome shotgun (WGS) entry which is preliminary data.</text>
</comment>
<protein>
    <submittedName>
        <fullName evidence="2">Uncharacterized protein</fullName>
    </submittedName>
</protein>
<feature type="region of interest" description="Disordered" evidence="1">
    <location>
        <begin position="1"/>
        <end position="22"/>
    </location>
</feature>
<dbReference type="EMBL" id="JARTCD010000056">
    <property type="protein sequence ID" value="KAJ8654791.1"/>
    <property type="molecule type" value="Genomic_DNA"/>
</dbReference>
<gene>
    <name evidence="2" type="ORF">O0I10_009512</name>
</gene>
<dbReference type="AlphaFoldDB" id="A0AAD7UZ79"/>
<feature type="region of interest" description="Disordered" evidence="1">
    <location>
        <begin position="850"/>
        <end position="881"/>
    </location>
</feature>
<proteinExistence type="predicted"/>
<feature type="compositionally biased region" description="Acidic residues" evidence="1">
    <location>
        <begin position="1"/>
        <end position="16"/>
    </location>
</feature>
<feature type="compositionally biased region" description="Acidic residues" evidence="1">
    <location>
        <begin position="861"/>
        <end position="881"/>
    </location>
</feature>
<sequence>MDAEGEPMEVDGEQAEDGQQAEQAAIDENRNRIDAFRANANRHNVRTVTRNCKLRTVLNDDYRELRHPLRTLAEDYTVVRRDTFDLVNMDVLRWIQEGAEGTPCPDILNQGYWRKAFTLCTLPPTHTEEATEPHFLHLIQTFNWCFQRSRLLHPDDFAEDDPDRPDIPQPLYEPPDFNSPTLRSRLGDLFARGEAIPAIKNHLALNPPKYMKHTFTAYFYDLQNRIEPNLPRQPQAFANVMVRHLLNHDEPADVDFDDLPVALRADFRVYYQNHFEEFERCFAGYNLTEVGKSPGRRVNAAYIPGALRYLTGILFQEAERLDSQRWTVLPIGKLQISFVPIDIRVLYWVCRLAHGNAYGNENIVFEAPPAIRRDTPGPGGVMFIPQNSIGGNTNPLLKEQFFEQLFNLDPLSKRRMRYSPEYVFNPDVEPITFKFSLNTDGVRVCFHFVRALVSLQDERMPETSADVRYYARELNLTNWHRGMYHLNKEPGGLDAERLQGTRIVGIDPGIRAIITGTDTTQHLEVRQTRQQHVVQISNKEYQHRSLSNWIRQKTLHSRIHSPDDMATQYLALSAFPARTCNLQDFLDHVHLRSFLHNTLHNFACHYRHREQRCTAFSARVSAQESIVNQILNIEDPDDLRDLPFNHRDMGKRQRKLTRRAARAQRQLVQDTTTKEPEDEVETIVAYGAARFGATTKRHRAVPVETLRARIARRALLILVDEFRTSVTCHVCNGRLQQFRERQTLVCQHNKKYIRDFRNAPVYDDEGHYIEGTWTRGKPRQWCMDENGERLHWTSICPGREQVHDFRNKVYALKWCPNCQFVFDRDINASTNIHRIFELYMANDGDIESRPAAMSRGQVQEVDNEVEEEDELETDDDDEELL</sequence>
<dbReference type="RefSeq" id="XP_058339705.1">
    <property type="nucleotide sequence ID" value="XM_058489503.1"/>
</dbReference>
<dbReference type="Proteomes" id="UP001234581">
    <property type="component" value="Unassembled WGS sequence"/>
</dbReference>
<evidence type="ECO:0000313" key="3">
    <source>
        <dbReference type="Proteomes" id="UP001234581"/>
    </source>
</evidence>
<dbReference type="GeneID" id="83216918"/>
<accession>A0AAD7UZ79</accession>